<keyword evidence="7" id="KW-0472">Membrane</keyword>
<feature type="transmembrane region" description="Helical" evidence="7">
    <location>
        <begin position="89"/>
        <end position="107"/>
    </location>
</feature>
<feature type="domain" description="CBS" evidence="8">
    <location>
        <begin position="271"/>
        <end position="328"/>
    </location>
</feature>
<evidence type="ECO:0000259" key="8">
    <source>
        <dbReference type="PROSITE" id="PS51371"/>
    </source>
</evidence>
<dbReference type="FunFam" id="3.10.580.10:FF:000002">
    <property type="entry name" value="Magnesium/cobalt efflux protein CorC"/>
    <property type="match status" value="1"/>
</dbReference>
<keyword evidence="3" id="KW-1003">Cell membrane</keyword>
<evidence type="ECO:0000313" key="9">
    <source>
        <dbReference type="EMBL" id="QJR34997.1"/>
    </source>
</evidence>
<evidence type="ECO:0000256" key="5">
    <source>
        <dbReference type="ARBA" id="ARBA00023122"/>
    </source>
</evidence>
<evidence type="ECO:0000256" key="6">
    <source>
        <dbReference type="PROSITE-ProRule" id="PRU00703"/>
    </source>
</evidence>
<dbReference type="CDD" id="cd04590">
    <property type="entry name" value="CBS_pair_CorC_HlyC_assoc"/>
    <property type="match status" value="1"/>
</dbReference>
<dbReference type="InterPro" id="IPR000644">
    <property type="entry name" value="CBS_dom"/>
</dbReference>
<keyword evidence="7" id="KW-1133">Transmembrane helix</keyword>
<dbReference type="InterPro" id="IPR036318">
    <property type="entry name" value="FAD-bd_PCMH-like_sf"/>
</dbReference>
<keyword evidence="7" id="KW-0812">Transmembrane</keyword>
<proteinExistence type="inferred from homology"/>
<evidence type="ECO:0000256" key="3">
    <source>
        <dbReference type="ARBA" id="ARBA00022475"/>
    </source>
</evidence>
<dbReference type="InterPro" id="IPR005170">
    <property type="entry name" value="Transptr-assoc_dom"/>
</dbReference>
<name>A0A6M4INE6_9BACT</name>
<dbReference type="GO" id="GO:0005886">
    <property type="term" value="C:plasma membrane"/>
    <property type="evidence" value="ECO:0007669"/>
    <property type="project" value="UniProtKB-SubCell"/>
</dbReference>
<comment type="subcellular location">
    <subcellularLocation>
        <location evidence="1">Cell membrane</location>
        <topology evidence="1">Multi-pass membrane protein</topology>
    </subcellularLocation>
</comment>
<dbReference type="PROSITE" id="PS51371">
    <property type="entry name" value="CBS"/>
    <property type="match status" value="2"/>
</dbReference>
<evidence type="ECO:0000256" key="2">
    <source>
        <dbReference type="ARBA" id="ARBA00006337"/>
    </source>
</evidence>
<evidence type="ECO:0000256" key="4">
    <source>
        <dbReference type="ARBA" id="ARBA00022737"/>
    </source>
</evidence>
<keyword evidence="5 6" id="KW-0129">CBS domain</keyword>
<dbReference type="InterPro" id="IPR016169">
    <property type="entry name" value="FAD-bd_PCMH_sub2"/>
</dbReference>
<dbReference type="EMBL" id="CP053085">
    <property type="protein sequence ID" value="QJR34997.1"/>
    <property type="molecule type" value="Genomic_DNA"/>
</dbReference>
<dbReference type="PANTHER" id="PTHR22777:SF32">
    <property type="entry name" value="UPF0053 INNER MEMBRANE PROTEIN YFJD"/>
    <property type="match status" value="1"/>
</dbReference>
<dbReference type="Pfam" id="PF00571">
    <property type="entry name" value="CBS"/>
    <property type="match status" value="2"/>
</dbReference>
<gene>
    <name evidence="9" type="ORF">HKW67_05455</name>
</gene>
<dbReference type="KEGG" id="ggr:HKW67_05455"/>
<dbReference type="PANTHER" id="PTHR22777">
    <property type="entry name" value="HEMOLYSIN-RELATED"/>
    <property type="match status" value="1"/>
</dbReference>
<keyword evidence="10" id="KW-1185">Reference proteome</keyword>
<dbReference type="GO" id="GO:0050660">
    <property type="term" value="F:flavin adenine dinucleotide binding"/>
    <property type="evidence" value="ECO:0007669"/>
    <property type="project" value="InterPro"/>
</dbReference>
<protein>
    <submittedName>
        <fullName evidence="9">HlyC/CorC family transporter</fullName>
    </submittedName>
</protein>
<evidence type="ECO:0000256" key="7">
    <source>
        <dbReference type="SAM" id="Phobius"/>
    </source>
</evidence>
<organism evidence="9 10">
    <name type="scientific">Gemmatimonas groenlandica</name>
    <dbReference type="NCBI Taxonomy" id="2732249"/>
    <lineage>
        <taxon>Bacteria</taxon>
        <taxon>Pseudomonadati</taxon>
        <taxon>Gemmatimonadota</taxon>
        <taxon>Gemmatimonadia</taxon>
        <taxon>Gemmatimonadales</taxon>
        <taxon>Gemmatimonadaceae</taxon>
        <taxon>Gemmatimonas</taxon>
    </lineage>
</organism>
<reference evidence="9 10" key="1">
    <citation type="submission" date="2020-05" db="EMBL/GenBank/DDBJ databases">
        <title>Complete genome sequence of Gemmatimonas greenlandica TET16.</title>
        <authorList>
            <person name="Zeng Y."/>
        </authorList>
    </citation>
    <scope>NUCLEOTIDE SEQUENCE [LARGE SCALE GENOMIC DNA]</scope>
    <source>
        <strain evidence="9 10">TET16</strain>
    </source>
</reference>
<evidence type="ECO:0000313" key="10">
    <source>
        <dbReference type="Proteomes" id="UP000500938"/>
    </source>
</evidence>
<dbReference type="Gene3D" id="3.30.465.10">
    <property type="match status" value="1"/>
</dbReference>
<dbReference type="SMART" id="SM01091">
    <property type="entry name" value="CorC_HlyC"/>
    <property type="match status" value="1"/>
</dbReference>
<feature type="transmembrane region" description="Helical" evidence="7">
    <location>
        <begin position="62"/>
        <end position="82"/>
    </location>
</feature>
<comment type="similarity">
    <text evidence="2">Belongs to the UPF0053 family.</text>
</comment>
<dbReference type="Proteomes" id="UP000500938">
    <property type="component" value="Chromosome"/>
</dbReference>
<dbReference type="Gene3D" id="3.10.580.10">
    <property type="entry name" value="CBS-domain"/>
    <property type="match status" value="1"/>
</dbReference>
<dbReference type="InterPro" id="IPR046342">
    <property type="entry name" value="CBS_dom_sf"/>
</dbReference>
<dbReference type="Pfam" id="PF03471">
    <property type="entry name" value="CorC_HlyC"/>
    <property type="match status" value="1"/>
</dbReference>
<dbReference type="InterPro" id="IPR044751">
    <property type="entry name" value="Ion_transp-like_CBS"/>
</dbReference>
<evidence type="ECO:0000256" key="1">
    <source>
        <dbReference type="ARBA" id="ARBA00004651"/>
    </source>
</evidence>
<feature type="domain" description="CBS" evidence="8">
    <location>
        <begin position="205"/>
        <end position="266"/>
    </location>
</feature>
<sequence length="424" mass="45870">MSVVAWGLATGGAVVAALAAVADGALLSEPPLSSIPVERSTLAPPAPVVPRPVPSRERTHRALAFARVLGHLAAGSGIAVGLDLSGRATLSTVALLFGLGLVVVLAAETTARVVGDALGEDAEDRLAWFSNGAEKLFAPVVRLGNWVDAAFAEVVSDAEATIERREEAAAQFREVITSEADVSRDERDLLLGVFEFGETTVEEVMVPRVDIVGIEQETAWSEMLDRVRSAQHSRVPVFEDTIDEIVGILYVKDLLPSVLADEEPDGGWQTLLRPPAFIPPSKRIADLLREFRVAGRHIAVVADEYGGTAGLVTIEDVLEELVGEIRDEYDQEERQVESEDGVRFWVSGRLTLDDLSEALSHDFRRDDVSTVGGLVLELLGRVPRAGETLAVGPFKVIVERVVRRKIERVYLERVHPLDTSVGES</sequence>
<dbReference type="SUPFAM" id="SSF56176">
    <property type="entry name" value="FAD-binding/transporter-associated domain-like"/>
    <property type="match status" value="1"/>
</dbReference>
<dbReference type="AlphaFoldDB" id="A0A6M4INE6"/>
<dbReference type="SUPFAM" id="SSF54631">
    <property type="entry name" value="CBS-domain pair"/>
    <property type="match status" value="1"/>
</dbReference>
<dbReference type="RefSeq" id="WP_171224425.1">
    <property type="nucleotide sequence ID" value="NZ_CP053085.1"/>
</dbReference>
<accession>A0A6M4INE6</accession>
<keyword evidence="4" id="KW-0677">Repeat</keyword>